<dbReference type="InterPro" id="IPR051015">
    <property type="entry name" value="EvgA-like"/>
</dbReference>
<proteinExistence type="predicted"/>
<sequence>MSEFIDVLIADDHILVAEAVAHILLREGDFVARTTRCLDEVLAALGEQSFSLVLLDLMMPGMDGLPSIAQVIAAANGAKVVLFSGNVSTEFALKSVNAGAAGYIPKTMPLRSLPAALRLVCSGEVFLPAGSAEGPPQGQGAEARPVLNALQAQIMKLVQEGRTNKEIARALESTEMAVKMHLRTIFAKLQARNRAHAVTIAQGVGLI</sequence>
<dbReference type="Proteomes" id="UP001595445">
    <property type="component" value="Unassembled WGS sequence"/>
</dbReference>
<dbReference type="RefSeq" id="WP_197645900.1">
    <property type="nucleotide sequence ID" value="NZ_JAEACP010000016.1"/>
</dbReference>
<dbReference type="Gene3D" id="3.40.50.2300">
    <property type="match status" value="1"/>
</dbReference>
<evidence type="ECO:0000256" key="3">
    <source>
        <dbReference type="PROSITE-ProRule" id="PRU00169"/>
    </source>
</evidence>
<gene>
    <name evidence="6" type="ORF">ACFOD6_12130</name>
</gene>
<dbReference type="InterPro" id="IPR058245">
    <property type="entry name" value="NreC/VraR/RcsB-like_REC"/>
</dbReference>
<name>A0ABV7DWB3_9RHOB</name>
<comment type="caution">
    <text evidence="6">The sequence shown here is derived from an EMBL/GenBank/DDBJ whole genome shotgun (WGS) entry which is preliminary data.</text>
</comment>
<protein>
    <submittedName>
        <fullName evidence="6">Response regulator</fullName>
    </submittedName>
</protein>
<evidence type="ECO:0000259" key="4">
    <source>
        <dbReference type="PROSITE" id="PS50043"/>
    </source>
</evidence>
<dbReference type="PANTHER" id="PTHR45566:SF1">
    <property type="entry name" value="HTH-TYPE TRANSCRIPTIONAL REGULATOR YHJB-RELATED"/>
    <property type="match status" value="1"/>
</dbReference>
<evidence type="ECO:0000256" key="2">
    <source>
        <dbReference type="ARBA" id="ARBA00023125"/>
    </source>
</evidence>
<keyword evidence="7" id="KW-1185">Reference proteome</keyword>
<dbReference type="PANTHER" id="PTHR45566">
    <property type="entry name" value="HTH-TYPE TRANSCRIPTIONAL REGULATOR YHJB-RELATED"/>
    <property type="match status" value="1"/>
</dbReference>
<evidence type="ECO:0000256" key="1">
    <source>
        <dbReference type="ARBA" id="ARBA00022553"/>
    </source>
</evidence>
<dbReference type="InterPro" id="IPR011006">
    <property type="entry name" value="CheY-like_superfamily"/>
</dbReference>
<evidence type="ECO:0000259" key="5">
    <source>
        <dbReference type="PROSITE" id="PS50110"/>
    </source>
</evidence>
<dbReference type="CDD" id="cd17535">
    <property type="entry name" value="REC_NarL-like"/>
    <property type="match status" value="1"/>
</dbReference>
<dbReference type="InterPro" id="IPR001789">
    <property type="entry name" value="Sig_transdc_resp-reg_receiver"/>
</dbReference>
<dbReference type="InterPro" id="IPR016032">
    <property type="entry name" value="Sig_transdc_resp-reg_C-effctor"/>
</dbReference>
<dbReference type="SMART" id="SM00421">
    <property type="entry name" value="HTH_LUXR"/>
    <property type="match status" value="1"/>
</dbReference>
<dbReference type="PROSITE" id="PS50110">
    <property type="entry name" value="RESPONSE_REGULATORY"/>
    <property type="match status" value="1"/>
</dbReference>
<dbReference type="PRINTS" id="PR00038">
    <property type="entry name" value="HTHLUXR"/>
</dbReference>
<dbReference type="Pfam" id="PF00072">
    <property type="entry name" value="Response_reg"/>
    <property type="match status" value="1"/>
</dbReference>
<dbReference type="PROSITE" id="PS50043">
    <property type="entry name" value="HTH_LUXR_2"/>
    <property type="match status" value="1"/>
</dbReference>
<dbReference type="InterPro" id="IPR000792">
    <property type="entry name" value="Tscrpt_reg_LuxR_C"/>
</dbReference>
<keyword evidence="1 3" id="KW-0597">Phosphoprotein</keyword>
<organism evidence="6 7">
    <name type="scientific">Tabrizicola soli</name>
    <dbReference type="NCBI Taxonomy" id="2185115"/>
    <lineage>
        <taxon>Bacteria</taxon>
        <taxon>Pseudomonadati</taxon>
        <taxon>Pseudomonadota</taxon>
        <taxon>Alphaproteobacteria</taxon>
        <taxon>Rhodobacterales</taxon>
        <taxon>Paracoccaceae</taxon>
        <taxon>Tabrizicola</taxon>
    </lineage>
</organism>
<feature type="domain" description="HTH luxR-type" evidence="4">
    <location>
        <begin position="140"/>
        <end position="205"/>
    </location>
</feature>
<dbReference type="SMART" id="SM00448">
    <property type="entry name" value="REC"/>
    <property type="match status" value="1"/>
</dbReference>
<dbReference type="Pfam" id="PF00196">
    <property type="entry name" value="GerE"/>
    <property type="match status" value="1"/>
</dbReference>
<evidence type="ECO:0000313" key="7">
    <source>
        <dbReference type="Proteomes" id="UP001595445"/>
    </source>
</evidence>
<dbReference type="CDD" id="cd06170">
    <property type="entry name" value="LuxR_C_like"/>
    <property type="match status" value="1"/>
</dbReference>
<dbReference type="EMBL" id="JBHRSM010000022">
    <property type="protein sequence ID" value="MFC3086794.1"/>
    <property type="molecule type" value="Genomic_DNA"/>
</dbReference>
<dbReference type="SUPFAM" id="SSF52172">
    <property type="entry name" value="CheY-like"/>
    <property type="match status" value="1"/>
</dbReference>
<feature type="domain" description="Response regulatory" evidence="5">
    <location>
        <begin position="6"/>
        <end position="121"/>
    </location>
</feature>
<keyword evidence="2" id="KW-0238">DNA-binding</keyword>
<dbReference type="SUPFAM" id="SSF46894">
    <property type="entry name" value="C-terminal effector domain of the bipartite response regulators"/>
    <property type="match status" value="1"/>
</dbReference>
<feature type="modified residue" description="4-aspartylphosphate" evidence="3">
    <location>
        <position position="56"/>
    </location>
</feature>
<accession>A0ABV7DWB3</accession>
<reference evidence="7" key="1">
    <citation type="journal article" date="2019" name="Int. J. Syst. Evol. Microbiol.">
        <title>The Global Catalogue of Microorganisms (GCM) 10K type strain sequencing project: providing services to taxonomists for standard genome sequencing and annotation.</title>
        <authorList>
            <consortium name="The Broad Institute Genomics Platform"/>
            <consortium name="The Broad Institute Genome Sequencing Center for Infectious Disease"/>
            <person name="Wu L."/>
            <person name="Ma J."/>
        </authorList>
    </citation>
    <scope>NUCLEOTIDE SEQUENCE [LARGE SCALE GENOMIC DNA]</scope>
    <source>
        <strain evidence="7">KCTC 62102</strain>
    </source>
</reference>
<evidence type="ECO:0000313" key="6">
    <source>
        <dbReference type="EMBL" id="MFC3086794.1"/>
    </source>
</evidence>